<name>A0A8K0GM51_9ROSA</name>
<evidence type="ECO:0000256" key="4">
    <source>
        <dbReference type="RuleBase" id="RU362057"/>
    </source>
</evidence>
<reference evidence="6" key="1">
    <citation type="submission" date="2020-03" db="EMBL/GenBank/DDBJ databases">
        <title>A high-quality chromosome-level genome assembly of a woody plant with both climbing and erect habits, Rhamnella rubrinervis.</title>
        <authorList>
            <person name="Lu Z."/>
            <person name="Yang Y."/>
            <person name="Zhu X."/>
            <person name="Sun Y."/>
        </authorList>
    </citation>
    <scope>NUCLEOTIDE SEQUENCE</scope>
    <source>
        <strain evidence="6">BYM</strain>
        <tissue evidence="6">Leaf</tissue>
    </source>
</reference>
<dbReference type="InterPro" id="IPR035595">
    <property type="entry name" value="UDP_glycos_trans_CS"/>
</dbReference>
<keyword evidence="2 3" id="KW-0808">Transferase</keyword>
<gene>
    <name evidence="6" type="ORF">FNV43_RR25380</name>
</gene>
<dbReference type="InterPro" id="IPR058980">
    <property type="entry name" value="Glyco_transf_N"/>
</dbReference>
<dbReference type="PROSITE" id="PS00375">
    <property type="entry name" value="UDPGT"/>
    <property type="match status" value="1"/>
</dbReference>
<dbReference type="Pfam" id="PF26168">
    <property type="entry name" value="Glyco_transf_N"/>
    <property type="match status" value="1"/>
</dbReference>
<proteinExistence type="inferred from homology"/>
<keyword evidence="3" id="KW-0328">Glycosyltransferase</keyword>
<dbReference type="InterPro" id="IPR002213">
    <property type="entry name" value="UDP_glucos_trans"/>
</dbReference>
<evidence type="ECO:0000256" key="1">
    <source>
        <dbReference type="ARBA" id="ARBA00009995"/>
    </source>
</evidence>
<dbReference type="EC" id="2.4.1.-" evidence="4"/>
<dbReference type="Pfam" id="PF00201">
    <property type="entry name" value="UDPGT"/>
    <property type="match status" value="1"/>
</dbReference>
<evidence type="ECO:0000256" key="3">
    <source>
        <dbReference type="RuleBase" id="RU003718"/>
    </source>
</evidence>
<dbReference type="FunFam" id="3.40.50.2000:FF:000060">
    <property type="entry name" value="Glycosyltransferase"/>
    <property type="match status" value="1"/>
</dbReference>
<dbReference type="CDD" id="cd03784">
    <property type="entry name" value="GT1_Gtf-like"/>
    <property type="match status" value="1"/>
</dbReference>
<dbReference type="Gene3D" id="3.40.50.2000">
    <property type="entry name" value="Glycogen Phosphorylase B"/>
    <property type="match status" value="2"/>
</dbReference>
<comment type="caution">
    <text evidence="6">The sequence shown here is derived from an EMBL/GenBank/DDBJ whole genome shotgun (WGS) entry which is preliminary data.</text>
</comment>
<feature type="domain" description="Glycosyltransferase N-terminal" evidence="5">
    <location>
        <begin position="10"/>
        <end position="239"/>
    </location>
</feature>
<evidence type="ECO:0000259" key="5">
    <source>
        <dbReference type="Pfam" id="PF26168"/>
    </source>
</evidence>
<dbReference type="OrthoDB" id="5835829at2759"/>
<dbReference type="GO" id="GO:0008194">
    <property type="term" value="F:UDP-glycosyltransferase activity"/>
    <property type="evidence" value="ECO:0007669"/>
    <property type="project" value="InterPro"/>
</dbReference>
<keyword evidence="7" id="KW-1185">Reference proteome</keyword>
<evidence type="ECO:0000313" key="6">
    <source>
        <dbReference type="EMBL" id="KAF3434277.1"/>
    </source>
</evidence>
<dbReference type="AlphaFoldDB" id="A0A8K0GM51"/>
<dbReference type="SUPFAM" id="SSF53756">
    <property type="entry name" value="UDP-Glycosyltransferase/glycogen phosphorylase"/>
    <property type="match status" value="1"/>
</dbReference>
<protein>
    <recommendedName>
        <fullName evidence="4">Glycosyltransferase</fullName>
        <ecNumber evidence="4">2.4.1.-</ecNumber>
    </recommendedName>
</protein>
<organism evidence="6 7">
    <name type="scientific">Rhamnella rubrinervis</name>
    <dbReference type="NCBI Taxonomy" id="2594499"/>
    <lineage>
        <taxon>Eukaryota</taxon>
        <taxon>Viridiplantae</taxon>
        <taxon>Streptophyta</taxon>
        <taxon>Embryophyta</taxon>
        <taxon>Tracheophyta</taxon>
        <taxon>Spermatophyta</taxon>
        <taxon>Magnoliopsida</taxon>
        <taxon>eudicotyledons</taxon>
        <taxon>Gunneridae</taxon>
        <taxon>Pentapetalae</taxon>
        <taxon>rosids</taxon>
        <taxon>fabids</taxon>
        <taxon>Rosales</taxon>
        <taxon>Rhamnaceae</taxon>
        <taxon>rhamnoid group</taxon>
        <taxon>Rhamneae</taxon>
        <taxon>Rhamnella</taxon>
    </lineage>
</organism>
<dbReference type="GO" id="GO:1901137">
    <property type="term" value="P:carbohydrate derivative biosynthetic process"/>
    <property type="evidence" value="ECO:0007669"/>
    <property type="project" value="UniProtKB-ARBA"/>
</dbReference>
<dbReference type="PANTHER" id="PTHR48044:SF9">
    <property type="entry name" value="UDP-GLYCOSYLTRANSFERASE SUPERFAMILY PROTEIN"/>
    <property type="match status" value="1"/>
</dbReference>
<evidence type="ECO:0000313" key="7">
    <source>
        <dbReference type="Proteomes" id="UP000796880"/>
    </source>
</evidence>
<evidence type="ECO:0000256" key="2">
    <source>
        <dbReference type="ARBA" id="ARBA00022679"/>
    </source>
</evidence>
<sequence>MDANQQPRTSILMLPWLAHGHVSPFLELAKKLADNNFDIYLCSTPVNLKPVRESLANQNKTYSIQLVDLHLPNDFPELPPHYHTTKYLPPGLMNILKAALDGAKPAFAEILKILKPSLLIYDFIHPWAPAEAENHNIKSVLFLTGRAGFLAYLVFYSRNDPTVQYPFPALDFPEIERQKMAQFMHMCTANGLTDVERLSECAARSTKMVLIKTLREIEAQHIDFLSGLLGKEMVPVGPLVQEPTNKDNGSVVVEWLNKKHPSPVVYASFGTEYFLSVEEMEEIDYGLELSGVDFVWVVRFHGDDFRAKLSIDEVLPEGFLKRVGERGMVVDGWVPQAKILQHPSTRGFLSHCGWSSTLEGMINGVPIIAMPMHLDQPINARLVVEVGVGIEVPRVDGKFKREELTRVIEEVVKQEQGKEVRMKATELSRKLEERGNMDINFAVDKLVQLLNE</sequence>
<dbReference type="PANTHER" id="PTHR48044">
    <property type="entry name" value="GLYCOSYLTRANSFERASE"/>
    <property type="match status" value="1"/>
</dbReference>
<accession>A0A8K0GM51</accession>
<dbReference type="Proteomes" id="UP000796880">
    <property type="component" value="Unassembled WGS sequence"/>
</dbReference>
<comment type="similarity">
    <text evidence="1 3">Belongs to the UDP-glycosyltransferase family.</text>
</comment>
<dbReference type="EMBL" id="VOIH02000011">
    <property type="protein sequence ID" value="KAF3434277.1"/>
    <property type="molecule type" value="Genomic_DNA"/>
</dbReference>